<dbReference type="Proteomes" id="UP000240619">
    <property type="component" value="Segment"/>
</dbReference>
<protein>
    <recommendedName>
        <fullName evidence="3">Phage protein</fullName>
    </recommendedName>
</protein>
<gene>
    <name evidence="1" type="ORF">Sf21_gp173</name>
</gene>
<evidence type="ECO:0008006" key="3">
    <source>
        <dbReference type="Google" id="ProtNLM"/>
    </source>
</evidence>
<name>A0A2K9VMZ3_9CAUD</name>
<evidence type="ECO:0000313" key="1">
    <source>
        <dbReference type="EMBL" id="AUV63726.1"/>
    </source>
</evidence>
<evidence type="ECO:0000313" key="2">
    <source>
        <dbReference type="Proteomes" id="UP000240619"/>
    </source>
</evidence>
<proteinExistence type="predicted"/>
<reference evidence="1 2" key="1">
    <citation type="submission" date="2017-06" db="EMBL/GenBank/DDBJ databases">
        <title>The isolation and characterization of 16 novel Shigella-infecting phages from the environment.</title>
        <authorList>
            <person name="Doore S.M."/>
            <person name="Schrad J.R."/>
            <person name="Dover J.A."/>
            <person name="Parent K.N."/>
        </authorList>
    </citation>
    <scope>NUCLEOTIDE SEQUENCE [LARGE SCALE GENOMIC DNA]</scope>
</reference>
<accession>A0A2K9VMZ3</accession>
<dbReference type="EMBL" id="MF327007">
    <property type="protein sequence ID" value="AUV63726.1"/>
    <property type="molecule type" value="Genomic_DNA"/>
</dbReference>
<sequence>MFTLHESGKSFIEIARELNLQAKEVAVLWARAMTAKNKFETREKVVYRKRHINKR</sequence>
<dbReference type="InterPro" id="IPR021404">
    <property type="entry name" value="Phage_T4_Gp24.3"/>
</dbReference>
<organism evidence="1 2">
    <name type="scientific">Shigella phage Sf21</name>
    <dbReference type="NCBI Taxonomy" id="2024308"/>
    <lineage>
        <taxon>Viruses</taxon>
        <taxon>Duplodnaviria</taxon>
        <taxon>Heunggongvirae</taxon>
        <taxon>Uroviricota</taxon>
        <taxon>Caudoviricetes</taxon>
        <taxon>Pantevenvirales</taxon>
        <taxon>Straboviridae</taxon>
        <taxon>Tevenvirinae</taxon>
        <taxon>Tequatrovirus</taxon>
        <taxon>Tequatrovirus sf21</taxon>
    </lineage>
</organism>
<keyword evidence="2" id="KW-1185">Reference proteome</keyword>
<dbReference type="Pfam" id="PF11242">
    <property type="entry name" value="DUF2774"/>
    <property type="match status" value="1"/>
</dbReference>